<feature type="transmembrane region" description="Helical" evidence="1">
    <location>
        <begin position="12"/>
        <end position="32"/>
    </location>
</feature>
<gene>
    <name evidence="2" type="ORF">METZ01_LOCUS417954</name>
</gene>
<keyword evidence="1" id="KW-0472">Membrane</keyword>
<sequence>NLDILGNQDFVWGVALMLAGVFVAMAAIRYGLDRMISEVTAESVNDWGFPRWWRPVINYVVPIIGITIFGWWMWVSATVYAPDDWYDPTSSYSVATCVVQWGIAMVFFYLLNGWMNNRLDNPLET</sequence>
<reference evidence="2" key="1">
    <citation type="submission" date="2018-05" db="EMBL/GenBank/DDBJ databases">
        <authorList>
            <person name="Lanie J.A."/>
            <person name="Ng W.-L."/>
            <person name="Kazmierczak K.M."/>
            <person name="Andrzejewski T.M."/>
            <person name="Davidsen T.M."/>
            <person name="Wayne K.J."/>
            <person name="Tettelin H."/>
            <person name="Glass J.I."/>
            <person name="Rusch D."/>
            <person name="Podicherti R."/>
            <person name="Tsui H.-C.T."/>
            <person name="Winkler M.E."/>
        </authorList>
    </citation>
    <scope>NUCLEOTIDE SEQUENCE</scope>
</reference>
<dbReference type="InterPro" id="IPR037272">
    <property type="entry name" value="SNS_sf"/>
</dbReference>
<organism evidence="2">
    <name type="scientific">marine metagenome</name>
    <dbReference type="NCBI Taxonomy" id="408172"/>
    <lineage>
        <taxon>unclassified sequences</taxon>
        <taxon>metagenomes</taxon>
        <taxon>ecological metagenomes</taxon>
    </lineage>
</organism>
<evidence type="ECO:0000313" key="2">
    <source>
        <dbReference type="EMBL" id="SVD65100.1"/>
    </source>
</evidence>
<evidence type="ECO:0000256" key="1">
    <source>
        <dbReference type="SAM" id="Phobius"/>
    </source>
</evidence>
<dbReference type="AlphaFoldDB" id="A0A382X2J5"/>
<dbReference type="SUPFAM" id="SSF161070">
    <property type="entry name" value="SNF-like"/>
    <property type="match status" value="1"/>
</dbReference>
<protein>
    <submittedName>
        <fullName evidence="2">Uncharacterized protein</fullName>
    </submittedName>
</protein>
<dbReference type="EMBL" id="UINC01164314">
    <property type="protein sequence ID" value="SVD65100.1"/>
    <property type="molecule type" value="Genomic_DNA"/>
</dbReference>
<name>A0A382X2J5_9ZZZZ</name>
<accession>A0A382X2J5</accession>
<keyword evidence="1" id="KW-0812">Transmembrane</keyword>
<proteinExistence type="predicted"/>
<feature type="transmembrane region" description="Helical" evidence="1">
    <location>
        <begin position="92"/>
        <end position="111"/>
    </location>
</feature>
<feature type="transmembrane region" description="Helical" evidence="1">
    <location>
        <begin position="52"/>
        <end position="72"/>
    </location>
</feature>
<keyword evidence="1" id="KW-1133">Transmembrane helix</keyword>
<feature type="non-terminal residue" evidence="2">
    <location>
        <position position="1"/>
    </location>
</feature>